<reference evidence="1" key="1">
    <citation type="submission" date="2022-07" db="EMBL/GenBank/DDBJ databases">
        <title>Phylogenomic reconstructions and comparative analyses of Kickxellomycotina fungi.</title>
        <authorList>
            <person name="Reynolds N.K."/>
            <person name="Stajich J.E."/>
            <person name="Barry K."/>
            <person name="Grigoriev I.V."/>
            <person name="Crous P."/>
            <person name="Smith M.E."/>
        </authorList>
    </citation>
    <scope>NUCLEOTIDE SEQUENCE</scope>
    <source>
        <strain evidence="1">Benny 63K</strain>
    </source>
</reference>
<organism evidence="1 2">
    <name type="scientific">Kickxella alabastrina</name>
    <dbReference type="NCBI Taxonomy" id="61397"/>
    <lineage>
        <taxon>Eukaryota</taxon>
        <taxon>Fungi</taxon>
        <taxon>Fungi incertae sedis</taxon>
        <taxon>Zoopagomycota</taxon>
        <taxon>Kickxellomycotina</taxon>
        <taxon>Kickxellomycetes</taxon>
        <taxon>Kickxellales</taxon>
        <taxon>Kickxellaceae</taxon>
        <taxon>Kickxella</taxon>
    </lineage>
</organism>
<accession>A0ACC1IEV0</accession>
<gene>
    <name evidence="1" type="primary">PRP40_2</name>
    <name evidence="1" type="ORF">LPJ66_006727</name>
</gene>
<name>A0ACC1IEV0_9FUNG</name>
<proteinExistence type="predicted"/>
<dbReference type="Proteomes" id="UP001150581">
    <property type="component" value="Unassembled WGS sequence"/>
</dbReference>
<dbReference type="EMBL" id="JANBPG010001103">
    <property type="protein sequence ID" value="KAJ1891780.1"/>
    <property type="molecule type" value="Genomic_DNA"/>
</dbReference>
<protein>
    <submittedName>
        <fullName evidence="1">U1 snRNP protein</fullName>
    </submittedName>
</protein>
<evidence type="ECO:0000313" key="2">
    <source>
        <dbReference type="Proteomes" id="UP001150581"/>
    </source>
</evidence>
<keyword evidence="2" id="KW-1185">Reference proteome</keyword>
<comment type="caution">
    <text evidence="1">The sequence shown here is derived from an EMBL/GenBank/DDBJ whole genome shotgun (WGS) entry which is preliminary data.</text>
</comment>
<sequence>MTPSDRHSLPVSPAAGGNSVSAWAEYSTPDGRIYYYNRETRVTKWEKPDEFKSQLERNSVWKEYAKDGRAYWFNIVTKKSTWTRPDELGGPEPKEAPNQQAPSAMSNAELSPATRLTSMSILTPVSATPPVALQPMSEHPPVSIAGPRSLLRPPPPVPPVKALESMRPARREYKTLEEAEQAFFNILKAHKVGGDWTWEQTLRAVVNDADYRALKTTHERKEAFHKYIDKAREEEREQRLFQQKQRRESYFAMLDALPISEFTRFKKIQHMAKELPAFIAVPTDTERGRLFDEYLEQRVRSLKETRRRARNEKMGEVEGYLKDLSLGSKWADVKVKLVDRFQKSLIPILRVDSCPTHLPLDHLYVLKNADAADPELGLSMLDLMDAFERAILDAEKRDSEMRQRDKDAARRRERQARDGFRKLLDEHRFDITPTSTWTELYPLIKSDPRYIGMLGEPGSTPLELFWDEVELLNEDVYRERRRLETVMRDHGFRMQVDTPLADVQQLAADKHCSVTENYMEHVYQQLVEKAKRRKDEEEERALRHRRRLLDEFKYALYDLVPPLEIESKWDSESSRIGRLPEYRDVNDPQACQGVFDQAIIRLVEKQEQRKKRRDMDSRKRSRSPNGYMSDTSIGAPAKGLKVDRDLESGVKEAGFSSELEEGEMII</sequence>
<evidence type="ECO:0000313" key="1">
    <source>
        <dbReference type="EMBL" id="KAJ1891780.1"/>
    </source>
</evidence>